<dbReference type="InterPro" id="IPR007791">
    <property type="entry name" value="DjlA_N"/>
</dbReference>
<evidence type="ECO:0000313" key="2">
    <source>
        <dbReference type="EMBL" id="MEB4593247.1"/>
    </source>
</evidence>
<dbReference type="Pfam" id="PF05099">
    <property type="entry name" value="TerB"/>
    <property type="match status" value="1"/>
</dbReference>
<dbReference type="Proteomes" id="UP001308005">
    <property type="component" value="Unassembled WGS sequence"/>
</dbReference>
<protein>
    <submittedName>
        <fullName evidence="2">Tellurite resistance TerB family protein</fullName>
    </submittedName>
</protein>
<dbReference type="Gene3D" id="1.10.3680.10">
    <property type="entry name" value="TerB-like"/>
    <property type="match status" value="1"/>
</dbReference>
<proteinExistence type="predicted"/>
<dbReference type="CDD" id="cd07176">
    <property type="entry name" value="terB"/>
    <property type="match status" value="1"/>
</dbReference>
<dbReference type="EMBL" id="JAYMYJ010000152">
    <property type="protein sequence ID" value="MEB4593247.1"/>
    <property type="molecule type" value="Genomic_DNA"/>
</dbReference>
<reference evidence="2 3" key="2">
    <citation type="submission" date="2024-01" db="EMBL/GenBank/DDBJ databases">
        <authorList>
            <person name="Xie X."/>
        </authorList>
    </citation>
    <scope>NUCLEOTIDE SEQUENCE [LARGE SCALE GENOMIC DNA]</scope>
    <source>
        <strain evidence="2">SCUT-1</strain>
    </source>
</reference>
<keyword evidence="3" id="KW-1185">Reference proteome</keyword>
<dbReference type="InterPro" id="IPR029024">
    <property type="entry name" value="TerB-like"/>
</dbReference>
<sequence>MSFFDTLKQKAGEARAKLATEVGKFRNREFMEACVAGCALVAAADGNIDSSEKQKMMKFIQQSDELKVFETKDVIAFFNKIVENFEFDNEIGKAEALKVIGKLRSKPDAARLMVRVCVAIGSADGSFDDKEKQVVREICRDLGVPMEDFGL</sequence>
<evidence type="ECO:0000259" key="1">
    <source>
        <dbReference type="Pfam" id="PF05099"/>
    </source>
</evidence>
<dbReference type="SUPFAM" id="SSF158682">
    <property type="entry name" value="TerB-like"/>
    <property type="match status" value="1"/>
</dbReference>
<dbReference type="RefSeq" id="WP_324698031.1">
    <property type="nucleotide sequence ID" value="NZ_JAYMYJ010000152.1"/>
</dbReference>
<comment type="caution">
    <text evidence="2">The sequence shown here is derived from an EMBL/GenBank/DDBJ whole genome shotgun (WGS) entry which is preliminary data.</text>
</comment>
<reference evidence="3" key="1">
    <citation type="submission" date="2023-07" db="EMBL/GenBank/DDBJ databases">
        <title>The carbon used by Thiothrix.</title>
        <authorList>
            <person name="Chen L."/>
        </authorList>
    </citation>
    <scope>NUCLEOTIDE SEQUENCE [LARGE SCALE GENOMIC DNA]</scope>
</reference>
<feature type="domain" description="Co-chaperone DjlA N-terminal" evidence="1">
    <location>
        <begin position="32"/>
        <end position="149"/>
    </location>
</feature>
<gene>
    <name evidence="2" type="ORF">VSS37_19880</name>
</gene>
<evidence type="ECO:0000313" key="3">
    <source>
        <dbReference type="Proteomes" id="UP001308005"/>
    </source>
</evidence>
<organism evidence="2 3">
    <name type="scientific">Candidatus Thiothrix phosphatis</name>
    <dbReference type="NCBI Taxonomy" id="3112415"/>
    <lineage>
        <taxon>Bacteria</taxon>
        <taxon>Pseudomonadati</taxon>
        <taxon>Pseudomonadota</taxon>
        <taxon>Gammaproteobacteria</taxon>
        <taxon>Thiotrichales</taxon>
        <taxon>Thiotrichaceae</taxon>
        <taxon>Thiothrix</taxon>
    </lineage>
</organism>
<accession>A0ABU6D2G9</accession>
<name>A0ABU6D2G9_9GAMM</name>